<dbReference type="InterPro" id="IPR011545">
    <property type="entry name" value="DEAD/DEAH_box_helicase_dom"/>
</dbReference>
<dbReference type="InterPro" id="IPR005118">
    <property type="entry name" value="TRCF_C"/>
</dbReference>
<dbReference type="Gene3D" id="3.30.2060.10">
    <property type="entry name" value="Penicillin-binding protein 1b domain"/>
    <property type="match status" value="1"/>
</dbReference>
<keyword evidence="13" id="KW-1185">Reference proteome</keyword>
<organism evidence="12 13">
    <name type="scientific">Sulfuricurvum kujiense (strain ATCC BAA-921 / DSM 16994 / JCM 11577 / YK-1)</name>
    <dbReference type="NCBI Taxonomy" id="709032"/>
    <lineage>
        <taxon>Bacteria</taxon>
        <taxon>Pseudomonadati</taxon>
        <taxon>Campylobacterota</taxon>
        <taxon>Epsilonproteobacteria</taxon>
        <taxon>Campylobacterales</taxon>
        <taxon>Sulfurimonadaceae</taxon>
        <taxon>Sulfuricurvum</taxon>
    </lineage>
</organism>
<dbReference type="PROSITE" id="PS51194">
    <property type="entry name" value="HELICASE_CTER"/>
    <property type="match status" value="1"/>
</dbReference>
<keyword evidence="3 9" id="KW-0227">DNA damage</keyword>
<dbReference type="Gene3D" id="2.40.10.170">
    <property type="match status" value="1"/>
</dbReference>
<dbReference type="InterPro" id="IPR041471">
    <property type="entry name" value="UvrB_inter"/>
</dbReference>
<comment type="similarity">
    <text evidence="9">In the C-terminal section; belongs to the helicase family. RecG subfamily.</text>
</comment>
<dbReference type="GO" id="GO:0005737">
    <property type="term" value="C:cytoplasm"/>
    <property type="evidence" value="ECO:0007669"/>
    <property type="project" value="UniProtKB-SubCell"/>
</dbReference>
<dbReference type="STRING" id="709032.Sulku_0522"/>
<keyword evidence="1 9" id="KW-0963">Cytoplasm</keyword>
<dbReference type="HAMAP" id="MF_00969">
    <property type="entry name" value="TRCF"/>
    <property type="match status" value="1"/>
</dbReference>
<keyword evidence="8 9" id="KW-0234">DNA repair</keyword>
<evidence type="ECO:0000256" key="7">
    <source>
        <dbReference type="ARBA" id="ARBA00023125"/>
    </source>
</evidence>
<dbReference type="SMART" id="SM00982">
    <property type="entry name" value="TRCF"/>
    <property type="match status" value="1"/>
</dbReference>
<evidence type="ECO:0000256" key="6">
    <source>
        <dbReference type="ARBA" id="ARBA00022840"/>
    </source>
</evidence>
<dbReference type="Gene3D" id="3.90.1150.50">
    <property type="entry name" value="Transcription-repair-coupling factor, D7 domain"/>
    <property type="match status" value="1"/>
</dbReference>
<dbReference type="InterPro" id="IPR036101">
    <property type="entry name" value="CarD-like/TRCF_RID_sf"/>
</dbReference>
<dbReference type="EC" id="3.6.4.-" evidence="9"/>
<dbReference type="Pfam" id="PF03461">
    <property type="entry name" value="TRCF"/>
    <property type="match status" value="1"/>
</dbReference>
<dbReference type="InterPro" id="IPR047112">
    <property type="entry name" value="RecG/Mfd"/>
</dbReference>
<feature type="domain" description="Helicase ATP-binding" evidence="10">
    <location>
        <begin position="494"/>
        <end position="653"/>
    </location>
</feature>
<evidence type="ECO:0000256" key="2">
    <source>
        <dbReference type="ARBA" id="ARBA00022741"/>
    </source>
</evidence>
<dbReference type="Pfam" id="PF17757">
    <property type="entry name" value="UvrB_inter"/>
    <property type="match status" value="1"/>
</dbReference>
<dbReference type="AlphaFoldDB" id="E4U024"/>
<dbReference type="SMART" id="SM00487">
    <property type="entry name" value="DEXDc"/>
    <property type="match status" value="1"/>
</dbReference>
<evidence type="ECO:0000256" key="8">
    <source>
        <dbReference type="ARBA" id="ARBA00023204"/>
    </source>
</evidence>
<keyword evidence="4 9" id="KW-0378">Hydrolase</keyword>
<dbReference type="KEGG" id="sku:Sulku_0522"/>
<dbReference type="OrthoDB" id="9804325at2"/>
<protein>
    <recommendedName>
        <fullName evidence="9">Transcription-repair-coupling factor</fullName>
        <shortName evidence="9">TRCF</shortName>
        <ecNumber evidence="9">3.6.4.-</ecNumber>
    </recommendedName>
</protein>
<dbReference type="InterPro" id="IPR014001">
    <property type="entry name" value="Helicase_ATP-bd"/>
</dbReference>
<keyword evidence="7 9" id="KW-0238">DNA-binding</keyword>
<dbReference type="GO" id="GO:0003678">
    <property type="term" value="F:DNA helicase activity"/>
    <property type="evidence" value="ECO:0007669"/>
    <property type="project" value="TreeGrafter"/>
</dbReference>
<sequence length="995" mass="111249">MSQARWYEYSKNNPKALPEILLCEDAKEASELSDVSTFLEIPHIVLPDFRATYMDDLRPFGEELFALFAALRTYYTASKKPLIISPLKTLLFPMPHESLLQSETIEFASRIDLGSFKQKLLHWGYTFVDMVEMEGEVSHRGDILDIYVPNQSNPYRISLFDDEVEEIKAFDVETQRTDKEELASIEVTSAFFSLDEQQHKAFEKAIAAAQSDSFVKDIASLGFWVLNEHGVDLCEGKKVSRIREMKSVLDEAYGLNQPVLPRTRLEADILPESEKYTPLGGGNLETLRSVHKNKKFTLIAASDTQLKAAGIFDLKGILVKTSGIVLNLIGPDEIILSLNRHEKKRRRRRTSILLDDLKVGDYVVHEEYGVGIFVGIEQAEILGGVKDLVVIKYMGDDKLLLPVENLDTIDRYIASGSLPVLDRLGKGSFGKLKESVKARLFEIASEIVGIAASRALIKASVISVDAGELRRFQDAAGFDYTPDQSSAISSIVRDLSSGHIMDRLLSGDVGFGKTEVAMNAIFAAAKGGYQSLLVVPTTLLSSQHFQSLKTRLAPFGLRVAKLDRFVSTKEKNATLRALEAGELDCVVGTHALFGVSCKKLGIVIIDEEHKFGVKQKEKLKSLYENVHLLSMSATPIPRSLNQALSSIKTMSELLTPPSERLGVRTFVKNYDEKLIKEVILRELRRGGQVFYVHNSIDSMIIKSGELKAILPDLRILILHSQISANQTEEELAKFANREYDVLLATSIIESGIHMPTVNTMIIDGADRFGMADLHQLRGRVGRGHIEGYAYFIVDDKENLTEEAKKRLVALESNSFLGSGSMLAYHDLEIRGGGNLVGDAQSGHIKNIGYALYLRMLEDAIKLLTNQTTAVRAKVDIKLTVSAFISDEIVTEDRLRLELYRRLSQCESPSEIYEIEEEVGDRFGKPDTPTKQFFEIMVIKLLCIEKKIKMVSNYNQNITIEYQSGIKETLQSKSKDDDDLIGTVLHYLRTTKQKGL</sequence>
<dbReference type="InterPro" id="IPR001650">
    <property type="entry name" value="Helicase_C-like"/>
</dbReference>
<evidence type="ECO:0000259" key="10">
    <source>
        <dbReference type="PROSITE" id="PS51192"/>
    </source>
</evidence>
<dbReference type="PANTHER" id="PTHR47964">
    <property type="entry name" value="ATP-DEPENDENT DNA HELICASE HOMOLOG RECG, CHLOROPLASTIC"/>
    <property type="match status" value="1"/>
</dbReference>
<dbReference type="GO" id="GO:0003684">
    <property type="term" value="F:damaged DNA binding"/>
    <property type="evidence" value="ECO:0007669"/>
    <property type="project" value="InterPro"/>
</dbReference>
<gene>
    <name evidence="9" type="primary">mfd</name>
    <name evidence="12" type="ordered locus">Sulku_0522</name>
</gene>
<dbReference type="NCBIfam" id="TIGR00580">
    <property type="entry name" value="mfd"/>
    <property type="match status" value="1"/>
</dbReference>
<dbReference type="Pfam" id="PF02559">
    <property type="entry name" value="CarD_TRCF_RID"/>
    <property type="match status" value="1"/>
</dbReference>
<dbReference type="RefSeq" id="WP_013459386.1">
    <property type="nucleotide sequence ID" value="NC_014762.1"/>
</dbReference>
<evidence type="ECO:0000313" key="12">
    <source>
        <dbReference type="EMBL" id="ADR33189.1"/>
    </source>
</evidence>
<dbReference type="PANTHER" id="PTHR47964:SF1">
    <property type="entry name" value="ATP-DEPENDENT DNA HELICASE HOMOLOG RECG, CHLOROPLASTIC"/>
    <property type="match status" value="1"/>
</dbReference>
<dbReference type="GO" id="GO:0005524">
    <property type="term" value="F:ATP binding"/>
    <property type="evidence" value="ECO:0007669"/>
    <property type="project" value="UniProtKB-UniRule"/>
</dbReference>
<dbReference type="SUPFAM" id="SSF143517">
    <property type="entry name" value="TRCF domain-like"/>
    <property type="match status" value="1"/>
</dbReference>
<dbReference type="InterPro" id="IPR003711">
    <property type="entry name" value="CarD-like/TRCF_RID"/>
</dbReference>
<dbReference type="InterPro" id="IPR027417">
    <property type="entry name" value="P-loop_NTPase"/>
</dbReference>
<dbReference type="InterPro" id="IPR004576">
    <property type="entry name" value="Mfd"/>
</dbReference>
<dbReference type="SUPFAM" id="SSF141259">
    <property type="entry name" value="CarD-like"/>
    <property type="match status" value="1"/>
</dbReference>
<comment type="function">
    <text evidence="9">Couples transcription and DNA repair by recognizing RNA polymerase (RNAP) stalled at DNA lesions. Mediates ATP-dependent release of RNAP and its truncated transcript from the DNA, and recruitment of nucleotide excision repair machinery to the damaged site.</text>
</comment>
<dbReference type="SMART" id="SM01058">
    <property type="entry name" value="CarD_TRCF"/>
    <property type="match status" value="1"/>
</dbReference>
<evidence type="ECO:0000259" key="11">
    <source>
        <dbReference type="PROSITE" id="PS51194"/>
    </source>
</evidence>
<dbReference type="InterPro" id="IPR037235">
    <property type="entry name" value="TRCF-like_C_D7"/>
</dbReference>
<dbReference type="Proteomes" id="UP000008721">
    <property type="component" value="Chromosome"/>
</dbReference>
<keyword evidence="2 9" id="KW-0547">Nucleotide-binding</keyword>
<comment type="similarity">
    <text evidence="9">In the N-terminal section; belongs to the UvrB family.</text>
</comment>
<dbReference type="Gene3D" id="3.40.50.300">
    <property type="entry name" value="P-loop containing nucleotide triphosphate hydrolases"/>
    <property type="match status" value="2"/>
</dbReference>
<evidence type="ECO:0000256" key="9">
    <source>
        <dbReference type="HAMAP-Rule" id="MF_00969"/>
    </source>
</evidence>
<evidence type="ECO:0000256" key="4">
    <source>
        <dbReference type="ARBA" id="ARBA00022801"/>
    </source>
</evidence>
<dbReference type="Gene3D" id="3.40.50.11180">
    <property type="match status" value="1"/>
</dbReference>
<dbReference type="Pfam" id="PF00270">
    <property type="entry name" value="DEAD"/>
    <property type="match status" value="1"/>
</dbReference>
<reference evidence="12 13" key="1">
    <citation type="journal article" date="2012" name="Stand. Genomic Sci.">
        <title>Complete genome sequence of the sulfur compounds oxidizing chemolithoautotroph Sulfuricurvum kujiense type strain (YK-1(T)).</title>
        <authorList>
            <person name="Han C."/>
            <person name="Kotsyurbenko O."/>
            <person name="Chertkov O."/>
            <person name="Held B."/>
            <person name="Lapidus A."/>
            <person name="Nolan M."/>
            <person name="Lucas S."/>
            <person name="Hammon N."/>
            <person name="Deshpande S."/>
            <person name="Cheng J.F."/>
            <person name="Tapia R."/>
            <person name="Goodwin L.A."/>
            <person name="Pitluck S."/>
            <person name="Liolios K."/>
            <person name="Pagani I."/>
            <person name="Ivanova N."/>
            <person name="Mavromatis K."/>
            <person name="Mikhailova N."/>
            <person name="Pati A."/>
            <person name="Chen A."/>
            <person name="Palaniappan K."/>
            <person name="Land M."/>
            <person name="Hauser L."/>
            <person name="Chang Y.J."/>
            <person name="Jeffries C.D."/>
            <person name="Brambilla E.M."/>
            <person name="Rohde M."/>
            <person name="Spring S."/>
            <person name="Sikorski J."/>
            <person name="Goker M."/>
            <person name="Woyke T."/>
            <person name="Bristow J."/>
            <person name="Eisen J.A."/>
            <person name="Markowitz V."/>
            <person name="Hugenholtz P."/>
            <person name="Kyrpides N.C."/>
            <person name="Klenk H.P."/>
            <person name="Detter J.C."/>
        </authorList>
    </citation>
    <scope>NUCLEOTIDE SEQUENCE [LARGE SCALE GENOMIC DNA]</scope>
    <source>
        <strain evidence="13">ATCC BAA-921 / DSM 16994 / JCM 11577 / YK-1</strain>
    </source>
</reference>
<dbReference type="GO" id="GO:0000716">
    <property type="term" value="P:transcription-coupled nucleotide-excision repair, DNA damage recognition"/>
    <property type="evidence" value="ECO:0007669"/>
    <property type="project" value="UniProtKB-UniRule"/>
</dbReference>
<dbReference type="GO" id="GO:0006355">
    <property type="term" value="P:regulation of DNA-templated transcription"/>
    <property type="evidence" value="ECO:0007669"/>
    <property type="project" value="UniProtKB-UniRule"/>
</dbReference>
<comment type="subcellular location">
    <subcellularLocation>
        <location evidence="9">Cytoplasm</location>
    </subcellularLocation>
</comment>
<evidence type="ECO:0000256" key="1">
    <source>
        <dbReference type="ARBA" id="ARBA00022490"/>
    </source>
</evidence>
<dbReference type="HOGENOM" id="CLU_005122_1_2_7"/>
<keyword evidence="5" id="KW-0347">Helicase</keyword>
<dbReference type="eggNOG" id="COG1197">
    <property type="taxonomic scope" value="Bacteria"/>
</dbReference>
<accession>E4U024</accession>
<dbReference type="SUPFAM" id="SSF52540">
    <property type="entry name" value="P-loop containing nucleoside triphosphate hydrolases"/>
    <property type="match status" value="2"/>
</dbReference>
<evidence type="ECO:0000256" key="3">
    <source>
        <dbReference type="ARBA" id="ARBA00022763"/>
    </source>
</evidence>
<proteinExistence type="inferred from homology"/>
<dbReference type="SMART" id="SM00490">
    <property type="entry name" value="HELICc"/>
    <property type="match status" value="1"/>
</dbReference>
<dbReference type="Pfam" id="PF00271">
    <property type="entry name" value="Helicase_C"/>
    <property type="match status" value="1"/>
</dbReference>
<feature type="domain" description="Helicase C-terminal" evidence="11">
    <location>
        <begin position="674"/>
        <end position="828"/>
    </location>
</feature>
<name>E4U024_SULKY</name>
<dbReference type="GO" id="GO:0016787">
    <property type="term" value="F:hydrolase activity"/>
    <property type="evidence" value="ECO:0007669"/>
    <property type="project" value="UniProtKB-KW"/>
</dbReference>
<dbReference type="EMBL" id="CP002355">
    <property type="protein sequence ID" value="ADR33189.1"/>
    <property type="molecule type" value="Genomic_DNA"/>
</dbReference>
<evidence type="ECO:0000256" key="5">
    <source>
        <dbReference type="ARBA" id="ARBA00022806"/>
    </source>
</evidence>
<dbReference type="PROSITE" id="PS51192">
    <property type="entry name" value="HELICASE_ATP_BIND_1"/>
    <property type="match status" value="1"/>
</dbReference>
<keyword evidence="6 9" id="KW-0067">ATP-binding</keyword>
<evidence type="ECO:0000313" key="13">
    <source>
        <dbReference type="Proteomes" id="UP000008721"/>
    </source>
</evidence>